<dbReference type="Proteomes" id="UP000078559">
    <property type="component" value="Unassembled WGS sequence"/>
</dbReference>
<evidence type="ECO:0000313" key="3">
    <source>
        <dbReference type="Proteomes" id="UP000078559"/>
    </source>
</evidence>
<keyword evidence="3" id="KW-1185">Reference proteome</keyword>
<feature type="region of interest" description="Disordered" evidence="1">
    <location>
        <begin position="487"/>
        <end position="569"/>
    </location>
</feature>
<dbReference type="EMBL" id="KN796113">
    <property type="protein sequence ID" value="KUI63440.1"/>
    <property type="molecule type" value="Genomic_DNA"/>
</dbReference>
<sequence length="569" mass="64580">MPPRKRTLSPSRASRKRARVNFEDPVSLLSSIKSDLPRHPLPFTVGGKIDCRKKVRKNVETRNPVTIRWDSGPRGDRVRKISFPLNDTRTDRTRLRQLVHDCDPATFGRSRMDVQRFSSDYSLDENYVIEKITQTMAFPKANKNIYRGVRAELSELSISSAPSGKFKSNVSRHWNQFGLLVVCLPVLHKGGELTVRHNTIRSLEDRDRERIYDWGPSSSTHIQWAALYSGDEYEVSEVTEGHRITLTYNLFWVSFDPEPDQWGSISEDIESLPWAVKLKELFKHKVYLRKLGALGYTTTHCYPHTSSWSSRGYIEDQLRGQDMLVYKTLQHLCGSQATVRVTAVVDDTRYRRVTRNFHSDDPDDHDADYDGTVTGKFYVGNKLHKTITEKPIRADDDDSAPPSPGEFVSSHHEESSDEEEEPAYVRRKVTWLNDVPYEKATELAITATKVTRDRVKVHTYHSAAVIIVEFLEFKEKHHRILEWTEQVEPWTGSEQGEPLTGSEQGEPLTGSEQGEPLTGSEQGEPWTGSKQGRPWTGSEQGEPLTGSEQGEPLTGSEQGRPSTGSGLSI</sequence>
<dbReference type="OrthoDB" id="27483at2759"/>
<dbReference type="AlphaFoldDB" id="A0A194VHS2"/>
<feature type="compositionally biased region" description="Polar residues" evidence="1">
    <location>
        <begin position="555"/>
        <end position="569"/>
    </location>
</feature>
<dbReference type="PANTHER" id="PTHR33099">
    <property type="entry name" value="FE2OG DIOXYGENASE DOMAIN-CONTAINING PROTEIN"/>
    <property type="match status" value="1"/>
</dbReference>
<protein>
    <submittedName>
        <fullName evidence="2">Endo-1,4-beta-xylanase C</fullName>
    </submittedName>
</protein>
<organism evidence="2 3">
    <name type="scientific">Cytospora mali</name>
    <name type="common">Apple Valsa canker fungus</name>
    <name type="synonym">Valsa mali</name>
    <dbReference type="NCBI Taxonomy" id="578113"/>
    <lineage>
        <taxon>Eukaryota</taxon>
        <taxon>Fungi</taxon>
        <taxon>Dikarya</taxon>
        <taxon>Ascomycota</taxon>
        <taxon>Pezizomycotina</taxon>
        <taxon>Sordariomycetes</taxon>
        <taxon>Sordariomycetidae</taxon>
        <taxon>Diaporthales</taxon>
        <taxon>Cytosporaceae</taxon>
        <taxon>Cytospora</taxon>
    </lineage>
</organism>
<gene>
    <name evidence="2" type="ORF">VM1G_10397</name>
</gene>
<accession>A0A194VHS2</accession>
<name>A0A194VHS2_CYTMA</name>
<feature type="region of interest" description="Disordered" evidence="1">
    <location>
        <begin position="388"/>
        <end position="423"/>
    </location>
</feature>
<evidence type="ECO:0000256" key="1">
    <source>
        <dbReference type="SAM" id="MobiDB-lite"/>
    </source>
</evidence>
<proteinExistence type="predicted"/>
<evidence type="ECO:0000313" key="2">
    <source>
        <dbReference type="EMBL" id="KUI63440.1"/>
    </source>
</evidence>
<reference evidence="2" key="1">
    <citation type="submission" date="2014-12" db="EMBL/GenBank/DDBJ databases">
        <title>Genome Sequence of Valsa Canker Pathogens Uncovers a Specific Adaption of Colonization on Woody Bark.</title>
        <authorList>
            <person name="Yin Z."/>
            <person name="Liu H."/>
            <person name="Gao X."/>
            <person name="Li Z."/>
            <person name="Song N."/>
            <person name="Ke X."/>
            <person name="Dai Q."/>
            <person name="Wu Y."/>
            <person name="Sun Y."/>
            <person name="Xu J.-R."/>
            <person name="Kang Z.K."/>
            <person name="Wang L."/>
            <person name="Huang L."/>
        </authorList>
    </citation>
    <scope>NUCLEOTIDE SEQUENCE [LARGE SCALE GENOMIC DNA]</scope>
    <source>
        <strain evidence="2">03-8</strain>
    </source>
</reference>
<dbReference type="PANTHER" id="PTHR33099:SF7">
    <property type="entry name" value="MYND-TYPE DOMAIN-CONTAINING PROTEIN"/>
    <property type="match status" value="1"/>
</dbReference>